<evidence type="ECO:0000256" key="2">
    <source>
        <dbReference type="ARBA" id="ARBA00023125"/>
    </source>
</evidence>
<sequence length="284" mass="33057">MDWVTRMNEAISYIEDHITEKIDYSDVAKLACCSVYHFQRMFSYITDMSLSQYIRRRRLTLAAFELQNSNIKVIDLASKYLYDSPEAFTRAFQHLHGVTPTAARNLGTHLKAYPRITFQLSIKGVTEMNYRIEEITAFSIVGLKERINTNDAFSIIPRIWANAQREGIFEELWKIRKLKHKLRGILGVCADGEFGKNEEFNYLLAITSDHIPPKGMIKIDFPEATWAVFEAPGHPLGIQEIWKRLYTEWVPASIYDLAYLPAIECYLPIEENKNELWIPIEKKR</sequence>
<dbReference type="AlphaFoldDB" id="A0A364K7T6"/>
<dbReference type="EMBL" id="QJKK01000002">
    <property type="protein sequence ID" value="RAL26270.1"/>
    <property type="molecule type" value="Genomic_DNA"/>
</dbReference>
<evidence type="ECO:0000313" key="6">
    <source>
        <dbReference type="Proteomes" id="UP000251213"/>
    </source>
</evidence>
<dbReference type="InterPro" id="IPR011256">
    <property type="entry name" value="Reg_factor_effector_dom_sf"/>
</dbReference>
<dbReference type="Proteomes" id="UP000251213">
    <property type="component" value="Unassembled WGS sequence"/>
</dbReference>
<dbReference type="RefSeq" id="WP_113657955.1">
    <property type="nucleotide sequence ID" value="NZ_KZ845664.1"/>
</dbReference>
<keyword evidence="3" id="KW-0804">Transcription</keyword>
<dbReference type="Pfam" id="PF12833">
    <property type="entry name" value="HTH_18"/>
    <property type="match status" value="1"/>
</dbReference>
<dbReference type="SUPFAM" id="SSF55136">
    <property type="entry name" value="Probable bacterial effector-binding domain"/>
    <property type="match status" value="1"/>
</dbReference>
<proteinExistence type="predicted"/>
<keyword evidence="1" id="KW-0805">Transcription regulation</keyword>
<dbReference type="Gene3D" id="3.20.80.10">
    <property type="entry name" value="Regulatory factor, effector binding domain"/>
    <property type="match status" value="1"/>
</dbReference>
<dbReference type="GO" id="GO:0043565">
    <property type="term" value="F:sequence-specific DNA binding"/>
    <property type="evidence" value="ECO:0007669"/>
    <property type="project" value="InterPro"/>
</dbReference>
<dbReference type="PANTHER" id="PTHR47504">
    <property type="entry name" value="RIGHT ORIGIN-BINDING PROTEIN"/>
    <property type="match status" value="1"/>
</dbReference>
<dbReference type="PANTHER" id="PTHR47504:SF5">
    <property type="entry name" value="RIGHT ORIGIN-BINDING PROTEIN"/>
    <property type="match status" value="1"/>
</dbReference>
<dbReference type="GO" id="GO:0003700">
    <property type="term" value="F:DNA-binding transcription factor activity"/>
    <property type="evidence" value="ECO:0007669"/>
    <property type="project" value="InterPro"/>
</dbReference>
<dbReference type="InterPro" id="IPR010499">
    <property type="entry name" value="AraC_E-bd"/>
</dbReference>
<protein>
    <submittedName>
        <fullName evidence="5">AraC family transcriptional regulator</fullName>
    </submittedName>
</protein>
<evidence type="ECO:0000313" key="5">
    <source>
        <dbReference type="EMBL" id="RAL26270.1"/>
    </source>
</evidence>
<accession>A0A364K7T6</accession>
<comment type="caution">
    <text evidence="5">The sequence shown here is derived from an EMBL/GenBank/DDBJ whole genome shotgun (WGS) entry which is preliminary data.</text>
</comment>
<feature type="domain" description="HTH araC/xylS-type" evidence="4">
    <location>
        <begin position="8"/>
        <end position="106"/>
    </location>
</feature>
<dbReference type="InterPro" id="IPR050959">
    <property type="entry name" value="MarA-like"/>
</dbReference>
<dbReference type="SUPFAM" id="SSF46689">
    <property type="entry name" value="Homeodomain-like"/>
    <property type="match status" value="2"/>
</dbReference>
<dbReference type="InterPro" id="IPR009057">
    <property type="entry name" value="Homeodomain-like_sf"/>
</dbReference>
<gene>
    <name evidence="5" type="ORF">DL897_04555</name>
</gene>
<reference evidence="5 6" key="1">
    <citation type="submission" date="2018-06" db="EMBL/GenBank/DDBJ databases">
        <title>Thermoflavimicrobium daqus sp. nov., a thermophilic microbe isolated from Moutai-flavour Daqu.</title>
        <authorList>
            <person name="Wang X."/>
            <person name="Zhou H."/>
        </authorList>
    </citation>
    <scope>NUCLEOTIDE SEQUENCE [LARGE SCALE GENOMIC DNA]</scope>
    <source>
        <strain evidence="5 6">FBKL4.011</strain>
    </source>
</reference>
<dbReference type="Gene3D" id="1.10.10.60">
    <property type="entry name" value="Homeodomain-like"/>
    <property type="match status" value="2"/>
</dbReference>
<dbReference type="InterPro" id="IPR018060">
    <property type="entry name" value="HTH_AraC"/>
</dbReference>
<keyword evidence="2" id="KW-0238">DNA-binding</keyword>
<dbReference type="Pfam" id="PF06445">
    <property type="entry name" value="GyrI-like"/>
    <property type="match status" value="1"/>
</dbReference>
<dbReference type="PROSITE" id="PS01124">
    <property type="entry name" value="HTH_ARAC_FAMILY_2"/>
    <property type="match status" value="1"/>
</dbReference>
<name>A0A364K7T6_9BACL</name>
<organism evidence="5 6">
    <name type="scientific">Thermoflavimicrobium daqui</name>
    <dbReference type="NCBI Taxonomy" id="2137476"/>
    <lineage>
        <taxon>Bacteria</taxon>
        <taxon>Bacillati</taxon>
        <taxon>Bacillota</taxon>
        <taxon>Bacilli</taxon>
        <taxon>Bacillales</taxon>
        <taxon>Thermoactinomycetaceae</taxon>
        <taxon>Thermoflavimicrobium</taxon>
    </lineage>
</organism>
<reference evidence="5 6" key="2">
    <citation type="submission" date="2018-06" db="EMBL/GenBank/DDBJ databases">
        <authorList>
            <person name="Zhirakovskaya E."/>
        </authorList>
    </citation>
    <scope>NUCLEOTIDE SEQUENCE [LARGE SCALE GENOMIC DNA]</scope>
    <source>
        <strain evidence="5 6">FBKL4.011</strain>
    </source>
</reference>
<dbReference type="OrthoDB" id="9801123at2"/>
<evidence type="ECO:0000256" key="1">
    <source>
        <dbReference type="ARBA" id="ARBA00023015"/>
    </source>
</evidence>
<dbReference type="SMART" id="SM00342">
    <property type="entry name" value="HTH_ARAC"/>
    <property type="match status" value="1"/>
</dbReference>
<dbReference type="InterPro" id="IPR029442">
    <property type="entry name" value="GyrI-like"/>
</dbReference>
<dbReference type="SMART" id="SM00871">
    <property type="entry name" value="AraC_E_bind"/>
    <property type="match status" value="1"/>
</dbReference>
<evidence type="ECO:0000259" key="4">
    <source>
        <dbReference type="PROSITE" id="PS01124"/>
    </source>
</evidence>
<keyword evidence="6" id="KW-1185">Reference proteome</keyword>
<evidence type="ECO:0000256" key="3">
    <source>
        <dbReference type="ARBA" id="ARBA00023163"/>
    </source>
</evidence>